<protein>
    <recommendedName>
        <fullName evidence="4">Transglutaminase-like domain-containing protein</fullName>
    </recommendedName>
</protein>
<dbReference type="Gene3D" id="3.10.620.30">
    <property type="match status" value="1"/>
</dbReference>
<gene>
    <name evidence="5" type="ORF">GCM10007053_30010</name>
</gene>
<accession>A0A918XM21</accession>
<reference evidence="5" key="1">
    <citation type="journal article" date="2014" name="Int. J. Syst. Evol. Microbiol.">
        <title>Complete genome sequence of Corynebacterium casei LMG S-19264T (=DSM 44701T), isolated from a smear-ripened cheese.</title>
        <authorList>
            <consortium name="US DOE Joint Genome Institute (JGI-PGF)"/>
            <person name="Walter F."/>
            <person name="Albersmeier A."/>
            <person name="Kalinowski J."/>
            <person name="Ruckert C."/>
        </authorList>
    </citation>
    <scope>NUCLEOTIDE SEQUENCE</scope>
    <source>
        <strain evidence="5">KCTC 23430</strain>
    </source>
</reference>
<comment type="caution">
    <text evidence="5">The sequence shown here is derived from an EMBL/GenBank/DDBJ whole genome shotgun (WGS) entry which is preliminary data.</text>
</comment>
<dbReference type="AlphaFoldDB" id="A0A918XM21"/>
<dbReference type="EMBL" id="BMYM01000004">
    <property type="protein sequence ID" value="GHD38949.1"/>
    <property type="molecule type" value="Genomic_DNA"/>
</dbReference>
<keyword evidence="1" id="KW-0677">Repeat</keyword>
<proteinExistence type="predicted"/>
<evidence type="ECO:0000256" key="2">
    <source>
        <dbReference type="ARBA" id="ARBA00022803"/>
    </source>
</evidence>
<evidence type="ECO:0000313" key="6">
    <source>
        <dbReference type="Proteomes" id="UP000644693"/>
    </source>
</evidence>
<evidence type="ECO:0000256" key="1">
    <source>
        <dbReference type="ARBA" id="ARBA00022737"/>
    </source>
</evidence>
<dbReference type="SMART" id="SM00028">
    <property type="entry name" value="TPR"/>
    <property type="match status" value="4"/>
</dbReference>
<dbReference type="PANTHER" id="PTHR44227:SF3">
    <property type="entry name" value="PROTEIN O-MANNOSYL-TRANSFERASE TMTC4"/>
    <property type="match status" value="1"/>
</dbReference>
<feature type="domain" description="Transglutaminase-like" evidence="4">
    <location>
        <begin position="102"/>
        <end position="173"/>
    </location>
</feature>
<reference evidence="5" key="2">
    <citation type="submission" date="2020-09" db="EMBL/GenBank/DDBJ databases">
        <authorList>
            <person name="Sun Q."/>
            <person name="Kim S."/>
        </authorList>
    </citation>
    <scope>NUCLEOTIDE SEQUENCE</scope>
    <source>
        <strain evidence="5">KCTC 23430</strain>
    </source>
</reference>
<dbReference type="Proteomes" id="UP000644693">
    <property type="component" value="Unassembled WGS sequence"/>
</dbReference>
<dbReference type="RefSeq" id="WP_229802802.1">
    <property type="nucleotide sequence ID" value="NZ_BMYM01000004.1"/>
</dbReference>
<dbReference type="Pfam" id="PF13176">
    <property type="entry name" value="TPR_7"/>
    <property type="match status" value="1"/>
</dbReference>
<evidence type="ECO:0000313" key="5">
    <source>
        <dbReference type="EMBL" id="GHD38949.1"/>
    </source>
</evidence>
<dbReference type="InterPro" id="IPR019734">
    <property type="entry name" value="TPR_rpt"/>
</dbReference>
<keyword evidence="2 3" id="KW-0802">TPR repeat</keyword>
<dbReference type="SUPFAM" id="SSF54001">
    <property type="entry name" value="Cysteine proteinases"/>
    <property type="match status" value="1"/>
</dbReference>
<dbReference type="SUPFAM" id="SSF48452">
    <property type="entry name" value="TPR-like"/>
    <property type="match status" value="1"/>
</dbReference>
<dbReference type="PANTHER" id="PTHR44227">
    <property type="match status" value="1"/>
</dbReference>
<evidence type="ECO:0000259" key="4">
    <source>
        <dbReference type="Pfam" id="PF01841"/>
    </source>
</evidence>
<dbReference type="InterPro" id="IPR011990">
    <property type="entry name" value="TPR-like_helical_dom_sf"/>
</dbReference>
<dbReference type="InterPro" id="IPR052346">
    <property type="entry name" value="O-mannosyl-transferase_TMTC"/>
</dbReference>
<keyword evidence="6" id="KW-1185">Reference proteome</keyword>
<dbReference type="Gene3D" id="1.25.40.10">
    <property type="entry name" value="Tetratricopeptide repeat domain"/>
    <property type="match status" value="2"/>
</dbReference>
<name>A0A918XM21_9GAMM</name>
<feature type="repeat" description="TPR" evidence="3">
    <location>
        <begin position="253"/>
        <end position="286"/>
    </location>
</feature>
<sequence length="413" mass="45882">MHATLQSMLAWSTKARHAEPFRVNPRAAQAVALSLFVLLAGCAGHPFGAASLGHVEPLQIDGQLFTLEDAEATLDAPDLLALNDDMRSFVATYSGERASERGRLVNLHQAVKSPGILDMRYDAFAEGSAQQVFAQGSANCLSYAHMFVALAREAGLDARYQWLEVRPQWTRMGDRVAVRLHVNVLVKTRRGDRYMVDIDPLESQDIAGSRTLRDEDAVALYHNNLAMDALSNDEVSTAWLHLVKALQLSPAMGQLWVNLGATYRRSGQFEAAERAYFRALSHSGGDRSAMNNLVILYDQMGRESERSYWVDRVDRYRQANPYYHSWLGDTAAESGDWVSARGHYDEALELLPGDAQLLYGAGLIRYELGDLASASDYIEQAMKAATYLTDVQGYRIQLEAVQREMEAAATVNE</sequence>
<evidence type="ECO:0000256" key="3">
    <source>
        <dbReference type="PROSITE-ProRule" id="PRU00339"/>
    </source>
</evidence>
<organism evidence="5 6">
    <name type="scientific">Parahalioglobus pacificus</name>
    <dbReference type="NCBI Taxonomy" id="930806"/>
    <lineage>
        <taxon>Bacteria</taxon>
        <taxon>Pseudomonadati</taxon>
        <taxon>Pseudomonadota</taxon>
        <taxon>Gammaproteobacteria</taxon>
        <taxon>Cellvibrionales</taxon>
        <taxon>Halieaceae</taxon>
        <taxon>Parahalioglobus</taxon>
    </lineage>
</organism>
<dbReference type="InterPro" id="IPR002931">
    <property type="entry name" value="Transglutaminase-like"/>
</dbReference>
<dbReference type="Pfam" id="PF01841">
    <property type="entry name" value="Transglut_core"/>
    <property type="match status" value="1"/>
</dbReference>
<dbReference type="PROSITE" id="PS50005">
    <property type="entry name" value="TPR"/>
    <property type="match status" value="1"/>
</dbReference>
<dbReference type="InterPro" id="IPR038765">
    <property type="entry name" value="Papain-like_cys_pep_sf"/>
</dbReference>
<dbReference type="Pfam" id="PF13181">
    <property type="entry name" value="TPR_8"/>
    <property type="match status" value="1"/>
</dbReference>